<dbReference type="InterPro" id="IPR057727">
    <property type="entry name" value="WCX_dom"/>
</dbReference>
<dbReference type="Pfam" id="PF13280">
    <property type="entry name" value="WYL"/>
    <property type="match status" value="1"/>
</dbReference>
<dbReference type="PANTHER" id="PTHR34580">
    <property type="match status" value="1"/>
</dbReference>
<reference evidence="4" key="1">
    <citation type="submission" date="2016-10" db="EMBL/GenBank/DDBJ databases">
        <title>Sequence of Gallionella enrichment culture.</title>
        <authorList>
            <person name="Poehlein A."/>
            <person name="Muehling M."/>
            <person name="Daniel R."/>
        </authorList>
    </citation>
    <scope>NUCLEOTIDE SEQUENCE</scope>
</reference>
<keyword evidence="2" id="KW-0804">Transcription</keyword>
<keyword evidence="1" id="KW-0805">Transcription regulation</keyword>
<name>A0A1J5SXT9_9ZZZZ</name>
<dbReference type="InterPro" id="IPR026881">
    <property type="entry name" value="WYL_dom"/>
</dbReference>
<dbReference type="PANTHER" id="PTHR34580:SF3">
    <property type="entry name" value="PROTEIN PAFB"/>
    <property type="match status" value="1"/>
</dbReference>
<dbReference type="InterPro" id="IPR036388">
    <property type="entry name" value="WH-like_DNA-bd_sf"/>
</dbReference>
<dbReference type="Gene3D" id="1.10.10.10">
    <property type="entry name" value="Winged helix-like DNA-binding domain superfamily/Winged helix DNA-binding domain"/>
    <property type="match status" value="1"/>
</dbReference>
<dbReference type="SUPFAM" id="SSF46785">
    <property type="entry name" value="Winged helix' DNA-binding domain"/>
    <property type="match status" value="1"/>
</dbReference>
<dbReference type="AlphaFoldDB" id="A0A1J5SXT9"/>
<dbReference type="PROSITE" id="PS51000">
    <property type="entry name" value="HTH_DEOR_2"/>
    <property type="match status" value="1"/>
</dbReference>
<dbReference type="Pfam" id="PF25583">
    <property type="entry name" value="WCX"/>
    <property type="match status" value="1"/>
</dbReference>
<accession>A0A1J5SXT9</accession>
<evidence type="ECO:0000256" key="2">
    <source>
        <dbReference type="ARBA" id="ARBA00023163"/>
    </source>
</evidence>
<protein>
    <recommendedName>
        <fullName evidence="3">HTH deoR-type domain-containing protein</fullName>
    </recommendedName>
</protein>
<dbReference type="InterPro" id="IPR001034">
    <property type="entry name" value="DeoR_HTH"/>
</dbReference>
<evidence type="ECO:0000256" key="1">
    <source>
        <dbReference type="ARBA" id="ARBA00023015"/>
    </source>
</evidence>
<gene>
    <name evidence="4" type="ORF">GALL_88300</name>
</gene>
<feature type="domain" description="HTH deoR-type" evidence="3">
    <location>
        <begin position="3"/>
        <end position="62"/>
    </location>
</feature>
<organism evidence="4">
    <name type="scientific">mine drainage metagenome</name>
    <dbReference type="NCBI Taxonomy" id="410659"/>
    <lineage>
        <taxon>unclassified sequences</taxon>
        <taxon>metagenomes</taxon>
        <taxon>ecological metagenomes</taxon>
    </lineage>
</organism>
<dbReference type="InterPro" id="IPR051534">
    <property type="entry name" value="CBASS_pafABC_assoc_protein"/>
</dbReference>
<dbReference type="EMBL" id="MLJW01000029">
    <property type="protein sequence ID" value="OIR08837.1"/>
    <property type="molecule type" value="Genomic_DNA"/>
</dbReference>
<dbReference type="InterPro" id="IPR036390">
    <property type="entry name" value="WH_DNA-bd_sf"/>
</dbReference>
<evidence type="ECO:0000313" key="4">
    <source>
        <dbReference type="EMBL" id="OIR08837.1"/>
    </source>
</evidence>
<dbReference type="GO" id="GO:0003700">
    <property type="term" value="F:DNA-binding transcription factor activity"/>
    <property type="evidence" value="ECO:0007669"/>
    <property type="project" value="InterPro"/>
</dbReference>
<comment type="caution">
    <text evidence="4">The sequence shown here is derived from an EMBL/GenBank/DDBJ whole genome shotgun (WGS) entry which is preliminary data.</text>
</comment>
<proteinExistence type="predicted"/>
<evidence type="ECO:0000259" key="3">
    <source>
        <dbReference type="PROSITE" id="PS51000"/>
    </source>
</evidence>
<dbReference type="PROSITE" id="PS52050">
    <property type="entry name" value="WYL"/>
    <property type="match status" value="1"/>
</dbReference>
<sequence>MSMNERIYIIDQMLTERRMVTIAQLLDRLEISPATLKRDLAVMRDRMQAPIIFDKELGGYRYEKNDRAPQFELPGLWFSAEEIHALLTMHHLLSSLDTGGLLGAHIKPLLSRLTALLSAADNPVDEIQKRVRIEMMNVRHVRLEHFETVGSALLNRKRLYIDYYARGSNQTSQREVSPQRLINYRGNWYLDAWCHLRNDLRSFSIDAIRRVELLEKKAKNVADKQLDIVLGSGYGIFSGKNVQWATLLFSPEYARWVSNELWHPKQQGRVLDNGSYELKIPYSNDTELAMDILRYGAGVKVTAPTSLAERISHEIESMQQVYLHN</sequence>